<dbReference type="GO" id="GO:0033926">
    <property type="term" value="F:endo-alpha-N-acetylgalactosaminidase activity"/>
    <property type="evidence" value="ECO:0007669"/>
    <property type="project" value="UniProtKB-UniRule"/>
</dbReference>
<keyword evidence="2 4" id="KW-0119">Carbohydrate metabolism</keyword>
<comment type="similarity">
    <text evidence="4">Belongs to the glycosyl hydrolase 100 family.</text>
</comment>
<sequence length="237" mass="26237">MLSTGTVEAVLHFSSGASPHILWSDPSFFRLGARLSSNSPVNCRKRRDSMKVKVYGLSRTLLSDAGNCRLEGIGCYHNRKKGINRLKLVCCKSQHVEGLGEITAKDGNANWFLDSAKDLSALNGMVNGPDILEFQEVQQHEGNGSLILNGASREENRVQSAQFDPIEEEAWDLLRDSIVYYCGSPVGTIAANDPTSSNVLNYDQVFIRDFIPSGIAFLLKGEYDIVRNFILHTLQLQ</sequence>
<feature type="non-terminal residue" evidence="5">
    <location>
        <position position="237"/>
    </location>
</feature>
<name>A0A2I0KP38_PUNGR</name>
<dbReference type="Pfam" id="PF12899">
    <property type="entry name" value="Glyco_hydro_100"/>
    <property type="match status" value="1"/>
</dbReference>
<keyword evidence="6" id="KW-1185">Reference proteome</keyword>
<accession>A0A2I0KP38</accession>
<proteinExistence type="inferred from homology"/>
<dbReference type="STRING" id="22663.A0A2I0KP38"/>
<dbReference type="InterPro" id="IPR024746">
    <property type="entry name" value="Glyco_hydro_100"/>
</dbReference>
<evidence type="ECO:0000313" key="5">
    <source>
        <dbReference type="EMBL" id="PKI69576.1"/>
    </source>
</evidence>
<evidence type="ECO:0000256" key="3">
    <source>
        <dbReference type="ARBA" id="ARBA00023295"/>
    </source>
</evidence>
<dbReference type="Proteomes" id="UP000233551">
    <property type="component" value="Unassembled WGS sequence"/>
</dbReference>
<dbReference type="PANTHER" id="PTHR31916:SF28">
    <property type="entry name" value="NEUTRAL_ALKALINE INVERTASE 3, CHLOROPLASTIC"/>
    <property type="match status" value="1"/>
</dbReference>
<keyword evidence="3 4" id="KW-0326">Glycosidase</keyword>
<gene>
    <name evidence="5" type="ORF">CRG98_010024</name>
</gene>
<dbReference type="GO" id="GO:0005987">
    <property type="term" value="P:sucrose catabolic process"/>
    <property type="evidence" value="ECO:0007669"/>
    <property type="project" value="TreeGrafter"/>
</dbReference>
<protein>
    <recommendedName>
        <fullName evidence="4">Alkaline/neutral invertase</fullName>
        <ecNumber evidence="4">3.2.1.26</ecNumber>
    </recommendedName>
</protein>
<comment type="catalytic activity">
    <reaction evidence="4">
        <text>Hydrolysis of terminal non-reducing beta-D-fructofuranoside residues in beta-D-fructofuranosides.</text>
        <dbReference type="EC" id="3.2.1.26"/>
    </reaction>
</comment>
<evidence type="ECO:0000256" key="1">
    <source>
        <dbReference type="ARBA" id="ARBA00022801"/>
    </source>
</evidence>
<dbReference type="PANTHER" id="PTHR31916">
    <property type="match status" value="1"/>
</dbReference>
<dbReference type="EC" id="3.2.1.26" evidence="4"/>
<keyword evidence="1 4" id="KW-0378">Hydrolase</keyword>
<dbReference type="GO" id="GO:0009507">
    <property type="term" value="C:chloroplast"/>
    <property type="evidence" value="ECO:0007669"/>
    <property type="project" value="TreeGrafter"/>
</dbReference>
<evidence type="ECO:0000313" key="6">
    <source>
        <dbReference type="Proteomes" id="UP000233551"/>
    </source>
</evidence>
<organism evidence="5 6">
    <name type="scientific">Punica granatum</name>
    <name type="common">Pomegranate</name>
    <dbReference type="NCBI Taxonomy" id="22663"/>
    <lineage>
        <taxon>Eukaryota</taxon>
        <taxon>Viridiplantae</taxon>
        <taxon>Streptophyta</taxon>
        <taxon>Embryophyta</taxon>
        <taxon>Tracheophyta</taxon>
        <taxon>Spermatophyta</taxon>
        <taxon>Magnoliopsida</taxon>
        <taxon>eudicotyledons</taxon>
        <taxon>Gunneridae</taxon>
        <taxon>Pentapetalae</taxon>
        <taxon>rosids</taxon>
        <taxon>malvids</taxon>
        <taxon>Myrtales</taxon>
        <taxon>Lythraceae</taxon>
        <taxon>Punica</taxon>
    </lineage>
</organism>
<comment type="caution">
    <text evidence="5">The sequence shown here is derived from an EMBL/GenBank/DDBJ whole genome shotgun (WGS) entry which is preliminary data.</text>
</comment>
<comment type="function">
    <text evidence="4">Invertase that cleaves sucrose into glucose and fructose.</text>
</comment>
<dbReference type="SUPFAM" id="SSF48208">
    <property type="entry name" value="Six-hairpin glycosidases"/>
    <property type="match status" value="1"/>
</dbReference>
<dbReference type="EMBL" id="PGOL01000491">
    <property type="protein sequence ID" value="PKI69576.1"/>
    <property type="molecule type" value="Genomic_DNA"/>
</dbReference>
<reference evidence="5 6" key="1">
    <citation type="submission" date="2017-11" db="EMBL/GenBank/DDBJ databases">
        <title>De-novo sequencing of pomegranate (Punica granatum L.) genome.</title>
        <authorList>
            <person name="Akparov Z."/>
            <person name="Amiraslanov A."/>
            <person name="Hajiyeva S."/>
            <person name="Abbasov M."/>
            <person name="Kaur K."/>
            <person name="Hamwieh A."/>
            <person name="Solovyev V."/>
            <person name="Salamov A."/>
            <person name="Braich B."/>
            <person name="Kosarev P."/>
            <person name="Mahmoud A."/>
            <person name="Hajiyev E."/>
            <person name="Babayeva S."/>
            <person name="Izzatullayeva V."/>
            <person name="Mammadov A."/>
            <person name="Mammadov A."/>
            <person name="Sharifova S."/>
            <person name="Ojaghi J."/>
            <person name="Eynullazada K."/>
            <person name="Bayramov B."/>
            <person name="Abdulazimova A."/>
            <person name="Shahmuradov I."/>
        </authorList>
    </citation>
    <scope>NUCLEOTIDE SEQUENCE [LARGE SCALE GENOMIC DNA]</scope>
    <source>
        <strain evidence="6">cv. AG2017</strain>
        <tissue evidence="5">Leaf</tissue>
    </source>
</reference>
<dbReference type="InterPro" id="IPR008928">
    <property type="entry name" value="6-hairpin_glycosidase_sf"/>
</dbReference>
<evidence type="ECO:0000256" key="2">
    <source>
        <dbReference type="ARBA" id="ARBA00023277"/>
    </source>
</evidence>
<dbReference type="AlphaFoldDB" id="A0A2I0KP38"/>
<evidence type="ECO:0000256" key="4">
    <source>
        <dbReference type="RuleBase" id="RU367047"/>
    </source>
</evidence>
<dbReference type="GO" id="GO:0004575">
    <property type="term" value="F:sucrose alpha-glucosidase activity"/>
    <property type="evidence" value="ECO:0007669"/>
    <property type="project" value="TreeGrafter"/>
</dbReference>